<evidence type="ECO:0000313" key="4">
    <source>
        <dbReference type="Proteomes" id="UP000621500"/>
    </source>
</evidence>
<name>A0ABQ4EX74_9ACTN</name>
<reference evidence="3 4" key="1">
    <citation type="submission" date="2021-01" db="EMBL/GenBank/DDBJ databases">
        <title>Whole genome shotgun sequence of Plantactinospora mayteni NBRC 109088.</title>
        <authorList>
            <person name="Komaki H."/>
            <person name="Tamura T."/>
        </authorList>
    </citation>
    <scope>NUCLEOTIDE SEQUENCE [LARGE SCALE GENOMIC DNA]</scope>
    <source>
        <strain evidence="3 4">NBRC 109088</strain>
    </source>
</reference>
<dbReference type="PROSITE" id="PS51257">
    <property type="entry name" value="PROKAR_LIPOPROTEIN"/>
    <property type="match status" value="1"/>
</dbReference>
<dbReference type="PANTHER" id="PTHR43364:SF4">
    <property type="entry name" value="NAD(P)-LINKED OXIDOREDUCTASE SUPERFAMILY PROTEIN"/>
    <property type="match status" value="1"/>
</dbReference>
<organism evidence="3 4">
    <name type="scientific">Plantactinospora mayteni</name>
    <dbReference type="NCBI Taxonomy" id="566021"/>
    <lineage>
        <taxon>Bacteria</taxon>
        <taxon>Bacillati</taxon>
        <taxon>Actinomycetota</taxon>
        <taxon>Actinomycetes</taxon>
        <taxon>Micromonosporales</taxon>
        <taxon>Micromonosporaceae</taxon>
        <taxon>Plantactinospora</taxon>
    </lineage>
</organism>
<feature type="domain" description="NADP-dependent oxidoreductase" evidence="2">
    <location>
        <begin position="19"/>
        <end position="315"/>
    </location>
</feature>
<dbReference type="PANTHER" id="PTHR43364">
    <property type="entry name" value="NADH-SPECIFIC METHYLGLYOXAL REDUCTASE-RELATED"/>
    <property type="match status" value="1"/>
</dbReference>
<dbReference type="Proteomes" id="UP000621500">
    <property type="component" value="Unassembled WGS sequence"/>
</dbReference>
<comment type="caution">
    <text evidence="3">The sequence shown here is derived from an EMBL/GenBank/DDBJ whole genome shotgun (WGS) entry which is preliminary data.</text>
</comment>
<accession>A0ABQ4EX74</accession>
<dbReference type="InterPro" id="IPR023210">
    <property type="entry name" value="NADP_OxRdtase_dom"/>
</dbReference>
<evidence type="ECO:0000313" key="3">
    <source>
        <dbReference type="EMBL" id="GIG99249.1"/>
    </source>
</evidence>
<keyword evidence="4" id="KW-1185">Reference proteome</keyword>
<dbReference type="EMBL" id="BONX01000044">
    <property type="protein sequence ID" value="GIG99249.1"/>
    <property type="molecule type" value="Genomic_DNA"/>
</dbReference>
<gene>
    <name evidence="3" type="ORF">Pma05_58220</name>
</gene>
<sequence length="318" mass="34010">MTEMTYRRLGDSGLVVSVVGIGCNNFGRKLDAAGTRAVVDAALDAGINFFDTADIYGEPHGGSEEQLGAALRGRRDDVVLASKFGMSMSGMNGPDHGARGARRYVARAVEASLRRLGTDHIDLYQLHEPDPGTPIEETLSALDDLVRAGKVRYLGNSNFTGWRIADAAWTARTRGWTPFVSAQNEYSLLNRSVETEVVPAAQHFGLGLLPFFPLADGLLTGKYKRGAQPPSDSRLAGSSPRYAARLASAPWDTIEALEKYAAERGRSLLDIAIGGLAAQPAVTSVIAGATTPDQVRANADAGRWQPTPDDLTTLRTLL</sequence>
<proteinExistence type="predicted"/>
<evidence type="ECO:0000259" key="2">
    <source>
        <dbReference type="Pfam" id="PF00248"/>
    </source>
</evidence>
<dbReference type="InterPro" id="IPR050523">
    <property type="entry name" value="AKR_Detox_Biosynth"/>
</dbReference>
<keyword evidence="1" id="KW-0560">Oxidoreductase</keyword>
<dbReference type="InterPro" id="IPR036812">
    <property type="entry name" value="NAD(P)_OxRdtase_dom_sf"/>
</dbReference>
<protein>
    <submittedName>
        <fullName evidence="3">Oxidoreductase</fullName>
    </submittedName>
</protein>
<dbReference type="Pfam" id="PF00248">
    <property type="entry name" value="Aldo_ket_red"/>
    <property type="match status" value="1"/>
</dbReference>
<evidence type="ECO:0000256" key="1">
    <source>
        <dbReference type="ARBA" id="ARBA00023002"/>
    </source>
</evidence>
<dbReference type="Gene3D" id="3.20.20.100">
    <property type="entry name" value="NADP-dependent oxidoreductase domain"/>
    <property type="match status" value="1"/>
</dbReference>
<dbReference type="SUPFAM" id="SSF51430">
    <property type="entry name" value="NAD(P)-linked oxidoreductase"/>
    <property type="match status" value="1"/>
</dbReference>